<comment type="subcellular location">
    <subcellularLocation>
        <location evidence="1">Membrane</location>
        <topology evidence="1">Peripheral membrane protein</topology>
    </subcellularLocation>
</comment>
<keyword evidence="7" id="KW-1133">Transmembrane helix</keyword>
<accession>A0A2H0NGN1</accession>
<dbReference type="InterPro" id="IPR002123">
    <property type="entry name" value="Plipid/glycerol_acylTrfase"/>
</dbReference>
<organism evidence="9 10">
    <name type="scientific">Candidatus Komeilibacteria bacterium CG11_big_fil_rev_8_21_14_0_20_36_20</name>
    <dbReference type="NCBI Taxonomy" id="1974477"/>
    <lineage>
        <taxon>Bacteria</taxon>
        <taxon>Candidatus Komeiliibacteriota</taxon>
    </lineage>
</organism>
<evidence type="ECO:0000313" key="9">
    <source>
        <dbReference type="EMBL" id="PIR07315.1"/>
    </source>
</evidence>
<keyword evidence="5" id="KW-0012">Acyltransferase</keyword>
<protein>
    <recommendedName>
        <fullName evidence="8">Phospholipid/glycerol acyltransferase domain-containing protein</fullName>
    </recommendedName>
</protein>
<dbReference type="AlphaFoldDB" id="A0A2H0NGN1"/>
<dbReference type="Pfam" id="PF01553">
    <property type="entry name" value="Acyltransferase"/>
    <property type="match status" value="1"/>
</dbReference>
<dbReference type="EMBL" id="PCWQ01000004">
    <property type="protein sequence ID" value="PIR07315.1"/>
    <property type="molecule type" value="Genomic_DNA"/>
</dbReference>
<dbReference type="GO" id="GO:0006644">
    <property type="term" value="P:phospholipid metabolic process"/>
    <property type="evidence" value="ECO:0007669"/>
    <property type="project" value="InterPro"/>
</dbReference>
<reference evidence="9 10" key="1">
    <citation type="submission" date="2017-09" db="EMBL/GenBank/DDBJ databases">
        <title>Depth-based differentiation of microbial function through sediment-hosted aquifers and enrichment of novel symbionts in the deep terrestrial subsurface.</title>
        <authorList>
            <person name="Probst A.J."/>
            <person name="Ladd B."/>
            <person name="Jarett J.K."/>
            <person name="Geller-Mcgrath D.E."/>
            <person name="Sieber C.M."/>
            <person name="Emerson J.B."/>
            <person name="Anantharaman K."/>
            <person name="Thomas B.C."/>
            <person name="Malmstrom R."/>
            <person name="Stieglmeier M."/>
            <person name="Klingl A."/>
            <person name="Woyke T."/>
            <person name="Ryan C.M."/>
            <person name="Banfield J.F."/>
        </authorList>
    </citation>
    <scope>NUCLEOTIDE SEQUENCE [LARGE SCALE GENOMIC DNA]</scope>
    <source>
        <strain evidence="9">CG11_big_fil_rev_8_21_14_0_20_36_20</strain>
    </source>
</reference>
<evidence type="ECO:0000259" key="8">
    <source>
        <dbReference type="SMART" id="SM00563"/>
    </source>
</evidence>
<feature type="transmembrane region" description="Helical" evidence="7">
    <location>
        <begin position="48"/>
        <end position="70"/>
    </location>
</feature>
<evidence type="ECO:0000256" key="7">
    <source>
        <dbReference type="SAM" id="Phobius"/>
    </source>
</evidence>
<evidence type="ECO:0000313" key="10">
    <source>
        <dbReference type="Proteomes" id="UP000230564"/>
    </source>
</evidence>
<dbReference type="GO" id="GO:0008374">
    <property type="term" value="F:O-acyltransferase activity"/>
    <property type="evidence" value="ECO:0007669"/>
    <property type="project" value="TreeGrafter"/>
</dbReference>
<dbReference type="InterPro" id="IPR000872">
    <property type="entry name" value="Tafazzin"/>
</dbReference>
<dbReference type="GO" id="GO:0016020">
    <property type="term" value="C:membrane"/>
    <property type="evidence" value="ECO:0007669"/>
    <property type="project" value="UniProtKB-SubCell"/>
</dbReference>
<dbReference type="Proteomes" id="UP000230564">
    <property type="component" value="Unassembled WGS sequence"/>
</dbReference>
<evidence type="ECO:0000256" key="2">
    <source>
        <dbReference type="ARBA" id="ARBA00022679"/>
    </source>
</evidence>
<dbReference type="CDD" id="cd07989">
    <property type="entry name" value="LPLAT_AGPAT-like"/>
    <property type="match status" value="1"/>
</dbReference>
<evidence type="ECO:0000256" key="4">
    <source>
        <dbReference type="ARBA" id="ARBA00023136"/>
    </source>
</evidence>
<comment type="caution">
    <text evidence="9">The sequence shown here is derived from an EMBL/GenBank/DDBJ whole genome shotgun (WGS) entry which is preliminary data.</text>
</comment>
<keyword evidence="7" id="KW-0812">Transmembrane</keyword>
<keyword evidence="2" id="KW-0808">Transferase</keyword>
<evidence type="ECO:0000256" key="6">
    <source>
        <dbReference type="ARBA" id="ARBA00047906"/>
    </source>
</evidence>
<evidence type="ECO:0000256" key="5">
    <source>
        <dbReference type="ARBA" id="ARBA00023315"/>
    </source>
</evidence>
<dbReference type="SMART" id="SM00563">
    <property type="entry name" value="PlsC"/>
    <property type="match status" value="1"/>
</dbReference>
<feature type="transmembrane region" description="Helical" evidence="7">
    <location>
        <begin position="7"/>
        <end position="28"/>
    </location>
</feature>
<dbReference type="PANTHER" id="PTHR12497:SF0">
    <property type="entry name" value="TAFAZZIN"/>
    <property type="match status" value="1"/>
</dbReference>
<evidence type="ECO:0000256" key="1">
    <source>
        <dbReference type="ARBA" id="ARBA00004170"/>
    </source>
</evidence>
<dbReference type="PANTHER" id="PTHR12497">
    <property type="entry name" value="TAZ PROTEIN TAFAZZIN"/>
    <property type="match status" value="1"/>
</dbReference>
<gene>
    <name evidence="9" type="ORF">COV55_00230</name>
</gene>
<dbReference type="SUPFAM" id="SSF69593">
    <property type="entry name" value="Glycerol-3-phosphate (1)-acyltransferase"/>
    <property type="match status" value="1"/>
</dbReference>
<sequence length="237" mass="27185">MKKLASIMQAILSYVALFLGWLLAHYIFRFRNKIEIIGRENLLHTTGILYLASHETLVDSFLIGIAVLTWREILFFPRRIPWNAPDGNNFFKHPIGRHIFALLKNIPVTRQTRNRGVMQKQIERFRQAVTKSNLLLFFEGTRTRNGKIGECKTGVVKTILSAQPKYIVPILLSNVQPLMPIDVGFNFLRIKRGVRGKIVIGQPVDFSDLYTHSHNGITRKLVGNRVREAVVSLQTRL</sequence>
<evidence type="ECO:0000256" key="3">
    <source>
        <dbReference type="ARBA" id="ARBA00023098"/>
    </source>
</evidence>
<feature type="domain" description="Phospholipid/glycerol acyltransferase" evidence="8">
    <location>
        <begin position="48"/>
        <end position="175"/>
    </location>
</feature>
<proteinExistence type="predicted"/>
<comment type="catalytic activity">
    <reaction evidence="6">
        <text>1'-[1,2-diacyl-sn-glycero-3-phospho],3'-[1-acyl-sn-glycero-3-phospho]-glycerol + a 1,2-diacyl-sn-glycero-3-phosphocholine = a cardiolipin + a 1-acyl-sn-glycero-3-phosphocholine</text>
        <dbReference type="Rhea" id="RHEA:33731"/>
        <dbReference type="ChEBI" id="CHEBI:57643"/>
        <dbReference type="ChEBI" id="CHEBI:58168"/>
        <dbReference type="ChEBI" id="CHEBI:62237"/>
        <dbReference type="ChEBI" id="CHEBI:64743"/>
    </reaction>
    <physiologicalReaction direction="left-to-right" evidence="6">
        <dbReference type="Rhea" id="RHEA:33732"/>
    </physiologicalReaction>
    <physiologicalReaction direction="right-to-left" evidence="6">
        <dbReference type="Rhea" id="RHEA:33733"/>
    </physiologicalReaction>
</comment>
<keyword evidence="3" id="KW-0443">Lipid metabolism</keyword>
<keyword evidence="4 7" id="KW-0472">Membrane</keyword>
<name>A0A2H0NGN1_9BACT</name>